<dbReference type="RefSeq" id="WP_193921275.1">
    <property type="nucleotide sequence ID" value="NZ_JADEWL010000046.1"/>
</dbReference>
<comment type="caution">
    <text evidence="1">The sequence shown here is derived from an EMBL/GenBank/DDBJ whole genome shotgun (WGS) entry which is preliminary data.</text>
</comment>
<sequence>MTIKQEVFEAIEQLPEQQLEDVLQYIKQLASIQTTVTKPLTPVNDPLADFIGVVSHGSLATNLDNELYGD</sequence>
<gene>
    <name evidence="1" type="ORF">IQ247_14945</name>
</gene>
<keyword evidence="2" id="KW-1185">Reference proteome</keyword>
<evidence type="ECO:0000313" key="1">
    <source>
        <dbReference type="EMBL" id="MBE9213947.1"/>
    </source>
</evidence>
<proteinExistence type="predicted"/>
<evidence type="ECO:0000313" key="2">
    <source>
        <dbReference type="Proteomes" id="UP000620559"/>
    </source>
</evidence>
<dbReference type="AlphaFoldDB" id="A0A8J7F2X3"/>
<dbReference type="Proteomes" id="UP000620559">
    <property type="component" value="Unassembled WGS sequence"/>
</dbReference>
<dbReference type="EMBL" id="JADEWL010000046">
    <property type="protein sequence ID" value="MBE9213947.1"/>
    <property type="molecule type" value="Genomic_DNA"/>
</dbReference>
<evidence type="ECO:0008006" key="3">
    <source>
        <dbReference type="Google" id="ProtNLM"/>
    </source>
</evidence>
<reference evidence="1" key="1">
    <citation type="submission" date="2020-10" db="EMBL/GenBank/DDBJ databases">
        <authorList>
            <person name="Castelo-Branco R."/>
            <person name="Eusebio N."/>
            <person name="Adriana R."/>
            <person name="Vieira A."/>
            <person name="Brugerolle De Fraissinette N."/>
            <person name="Rezende De Castro R."/>
            <person name="Schneider M.P."/>
            <person name="Vasconcelos V."/>
            <person name="Leao P.N."/>
        </authorList>
    </citation>
    <scope>NUCLEOTIDE SEQUENCE</scope>
    <source>
        <strain evidence="1">LEGE 06105</strain>
    </source>
</reference>
<accession>A0A8J7F2X3</accession>
<protein>
    <recommendedName>
        <fullName evidence="3">DUF2281 domain-containing protein</fullName>
    </recommendedName>
</protein>
<name>A0A8J7F2X3_9CYAN</name>
<organism evidence="1 2">
    <name type="scientific">Plectonema cf. radiosum LEGE 06105</name>
    <dbReference type="NCBI Taxonomy" id="945769"/>
    <lineage>
        <taxon>Bacteria</taxon>
        <taxon>Bacillati</taxon>
        <taxon>Cyanobacteriota</taxon>
        <taxon>Cyanophyceae</taxon>
        <taxon>Oscillatoriophycideae</taxon>
        <taxon>Oscillatoriales</taxon>
        <taxon>Microcoleaceae</taxon>
        <taxon>Plectonema</taxon>
    </lineage>
</organism>